<evidence type="ECO:0000256" key="2">
    <source>
        <dbReference type="SAM" id="SignalP"/>
    </source>
</evidence>
<proteinExistence type="predicted"/>
<keyword evidence="5" id="KW-1185">Reference proteome</keyword>
<dbReference type="Proteomes" id="UP000324585">
    <property type="component" value="Unassembled WGS sequence"/>
</dbReference>
<dbReference type="CDD" id="cd05379">
    <property type="entry name" value="CAP_bacterial"/>
    <property type="match status" value="1"/>
</dbReference>
<feature type="domain" description="SCP" evidence="3">
    <location>
        <begin position="172"/>
        <end position="279"/>
    </location>
</feature>
<dbReference type="InterPro" id="IPR035940">
    <property type="entry name" value="CAP_sf"/>
</dbReference>
<feature type="chain" id="PRO_5023820785" evidence="2">
    <location>
        <begin position="26"/>
        <end position="284"/>
    </location>
</feature>
<feature type="compositionally biased region" description="Pro residues" evidence="1">
    <location>
        <begin position="131"/>
        <end position="148"/>
    </location>
</feature>
<feature type="signal peptide" evidence="2">
    <location>
        <begin position="1"/>
        <end position="25"/>
    </location>
</feature>
<sequence length="284" mass="29578">MSMSFMFIVLSVLIVGLGGLDPAGATPISLSHVFRKAADVAPTDVWQSTVNYSKVMAEDMIGFFLDNGDARLYPSLGSEDGMPASRWAYATLTPLVPQAPQAPQTPQLSDVPAEPVHNPQFSGSPQQPDTPATPPQQPGTPATPPQQPGTPAQEEPTGAGSGDAEGMAQAALQYTNDFRAQQGMEPLAYDATLVSLALAHSQSMPSTGFQHSDLSSLTAPGLFVAAENIAMSSDTSDPARGSVDQWIGSPGHAQNMAGPYTHCGVGIFIDGSGYWATQIFGTAS</sequence>
<organism evidence="4 5">
    <name type="scientific">Porphyridium purpureum</name>
    <name type="common">Red alga</name>
    <name type="synonym">Porphyridium cruentum</name>
    <dbReference type="NCBI Taxonomy" id="35688"/>
    <lineage>
        <taxon>Eukaryota</taxon>
        <taxon>Rhodophyta</taxon>
        <taxon>Bangiophyceae</taxon>
        <taxon>Porphyridiales</taxon>
        <taxon>Porphyridiaceae</taxon>
        <taxon>Porphyridium</taxon>
    </lineage>
</organism>
<dbReference type="AlphaFoldDB" id="A0A5J4YYF3"/>
<evidence type="ECO:0000259" key="3">
    <source>
        <dbReference type="Pfam" id="PF00188"/>
    </source>
</evidence>
<gene>
    <name evidence="4" type="ORF">FVE85_0370</name>
</gene>
<keyword evidence="2" id="KW-0732">Signal</keyword>
<feature type="compositionally biased region" description="Low complexity" evidence="1">
    <location>
        <begin position="97"/>
        <end position="108"/>
    </location>
</feature>
<dbReference type="EMBL" id="VRMN01000002">
    <property type="protein sequence ID" value="KAA8496641.1"/>
    <property type="molecule type" value="Genomic_DNA"/>
</dbReference>
<name>A0A5J4YYF3_PORPP</name>
<dbReference type="PANTHER" id="PTHR31157">
    <property type="entry name" value="SCP DOMAIN-CONTAINING PROTEIN"/>
    <property type="match status" value="1"/>
</dbReference>
<accession>A0A5J4YYF3</accession>
<dbReference type="OrthoDB" id="568194at2759"/>
<dbReference type="Pfam" id="PF00188">
    <property type="entry name" value="CAP"/>
    <property type="match status" value="1"/>
</dbReference>
<dbReference type="SUPFAM" id="SSF55797">
    <property type="entry name" value="PR-1-like"/>
    <property type="match status" value="1"/>
</dbReference>
<evidence type="ECO:0000256" key="1">
    <source>
        <dbReference type="SAM" id="MobiDB-lite"/>
    </source>
</evidence>
<evidence type="ECO:0000313" key="5">
    <source>
        <dbReference type="Proteomes" id="UP000324585"/>
    </source>
</evidence>
<comment type="caution">
    <text evidence="4">The sequence shown here is derived from an EMBL/GenBank/DDBJ whole genome shotgun (WGS) entry which is preliminary data.</text>
</comment>
<feature type="region of interest" description="Disordered" evidence="1">
    <location>
        <begin position="97"/>
        <end position="164"/>
    </location>
</feature>
<evidence type="ECO:0000313" key="4">
    <source>
        <dbReference type="EMBL" id="KAA8496641.1"/>
    </source>
</evidence>
<dbReference type="Gene3D" id="3.40.33.10">
    <property type="entry name" value="CAP"/>
    <property type="match status" value="1"/>
</dbReference>
<protein>
    <submittedName>
        <fullName evidence="4">Protein YkwD</fullName>
    </submittedName>
</protein>
<dbReference type="InterPro" id="IPR014044">
    <property type="entry name" value="CAP_dom"/>
</dbReference>
<reference evidence="5" key="1">
    <citation type="journal article" date="2019" name="Nat. Commun.">
        <title>Expansion of phycobilisome linker gene families in mesophilic red algae.</title>
        <authorList>
            <person name="Lee J."/>
            <person name="Kim D."/>
            <person name="Bhattacharya D."/>
            <person name="Yoon H.S."/>
        </authorList>
    </citation>
    <scope>NUCLEOTIDE SEQUENCE [LARGE SCALE GENOMIC DNA]</scope>
    <source>
        <strain evidence="5">CCMP 1328</strain>
    </source>
</reference>
<dbReference type="PANTHER" id="PTHR31157:SF1">
    <property type="entry name" value="SCP DOMAIN-CONTAINING PROTEIN"/>
    <property type="match status" value="1"/>
</dbReference>